<evidence type="ECO:0000313" key="5">
    <source>
        <dbReference type="Proteomes" id="UP000319130"/>
    </source>
</evidence>
<dbReference type="AlphaFoldDB" id="A0A523VZQ7"/>
<dbReference type="SMART" id="SM01007">
    <property type="entry name" value="Aldolase_II"/>
    <property type="match status" value="1"/>
</dbReference>
<comment type="caution">
    <text evidence="4">The sequence shown here is derived from an EMBL/GenBank/DDBJ whole genome shotgun (WGS) entry which is preliminary data.</text>
</comment>
<dbReference type="Pfam" id="PF00596">
    <property type="entry name" value="Aldolase_II"/>
    <property type="match status" value="1"/>
</dbReference>
<dbReference type="PANTHER" id="PTHR22789:SF0">
    <property type="entry name" value="3-OXO-TETRONATE 4-PHOSPHATE DECARBOXYLASE-RELATED"/>
    <property type="match status" value="1"/>
</dbReference>
<keyword evidence="1" id="KW-0479">Metal-binding</keyword>
<dbReference type="GO" id="GO:0046872">
    <property type="term" value="F:metal ion binding"/>
    <property type="evidence" value="ECO:0007669"/>
    <property type="project" value="UniProtKB-KW"/>
</dbReference>
<name>A0A523VZQ7_UNCAE</name>
<dbReference type="Gene3D" id="3.40.225.10">
    <property type="entry name" value="Class II aldolase/adducin N-terminal domain"/>
    <property type="match status" value="1"/>
</dbReference>
<evidence type="ECO:0000256" key="2">
    <source>
        <dbReference type="ARBA" id="ARBA00023239"/>
    </source>
</evidence>
<evidence type="ECO:0000259" key="3">
    <source>
        <dbReference type="SMART" id="SM01007"/>
    </source>
</evidence>
<dbReference type="GO" id="GO:0016832">
    <property type="term" value="F:aldehyde-lyase activity"/>
    <property type="evidence" value="ECO:0007669"/>
    <property type="project" value="TreeGrafter"/>
</dbReference>
<dbReference type="PANTHER" id="PTHR22789">
    <property type="entry name" value="FUCULOSE PHOSPHATE ALDOLASE"/>
    <property type="match status" value="1"/>
</dbReference>
<organism evidence="4 5">
    <name type="scientific">Aerophobetes bacterium</name>
    <dbReference type="NCBI Taxonomy" id="2030807"/>
    <lineage>
        <taxon>Bacteria</taxon>
        <taxon>Candidatus Aerophobota</taxon>
    </lineage>
</organism>
<feature type="domain" description="Class II aldolase/adducin N-terminal" evidence="3">
    <location>
        <begin position="9"/>
        <end position="189"/>
    </location>
</feature>
<evidence type="ECO:0000256" key="1">
    <source>
        <dbReference type="ARBA" id="ARBA00022723"/>
    </source>
</evidence>
<evidence type="ECO:0000313" key="4">
    <source>
        <dbReference type="EMBL" id="TET60266.1"/>
    </source>
</evidence>
<gene>
    <name evidence="4" type="ORF">E3J48_06910</name>
</gene>
<protein>
    <submittedName>
        <fullName evidence="4">Class II aldolase/adducin family protein</fullName>
    </submittedName>
</protein>
<dbReference type="InterPro" id="IPR036409">
    <property type="entry name" value="Aldolase_II/adducin_N_sf"/>
</dbReference>
<dbReference type="EMBL" id="SOIZ01000311">
    <property type="protein sequence ID" value="TET60266.1"/>
    <property type="molecule type" value="Genomic_DNA"/>
</dbReference>
<reference evidence="4 5" key="1">
    <citation type="submission" date="2019-03" db="EMBL/GenBank/DDBJ databases">
        <title>Metabolic potential of uncultured bacteria and archaea associated with petroleum seepage in deep-sea sediments.</title>
        <authorList>
            <person name="Dong X."/>
            <person name="Hubert C."/>
        </authorList>
    </citation>
    <scope>NUCLEOTIDE SEQUENCE [LARGE SCALE GENOMIC DNA]</scope>
    <source>
        <strain evidence="4">E29_bin52</strain>
    </source>
</reference>
<dbReference type="GO" id="GO:0005829">
    <property type="term" value="C:cytosol"/>
    <property type="evidence" value="ECO:0007669"/>
    <property type="project" value="TreeGrafter"/>
</dbReference>
<dbReference type="GO" id="GO:0019323">
    <property type="term" value="P:pentose catabolic process"/>
    <property type="evidence" value="ECO:0007669"/>
    <property type="project" value="TreeGrafter"/>
</dbReference>
<accession>A0A523VZQ7</accession>
<sequence length="206" mass="22215">MSIWNSEKKAVLEAALQMAQKGLVVGTSGNVSMRISEPGGRQLLAITPNNRYYDLLDVDDIGIVDFEGECVEGELTISIETMLHIGVYKARKKVNAVIHTHPVFSGILSVIGAEIPPILDDQVTYLGGEIKVAEYSLPGSQELVSNVVPALGPRNAVILANHGTLTVGRDMREAFINCEMLEKTARIYIYALGAGKINPVPADALE</sequence>
<dbReference type="InterPro" id="IPR001303">
    <property type="entry name" value="Aldolase_II/adducin_N"/>
</dbReference>
<proteinExistence type="predicted"/>
<dbReference type="Proteomes" id="UP000319130">
    <property type="component" value="Unassembled WGS sequence"/>
</dbReference>
<dbReference type="SUPFAM" id="SSF53639">
    <property type="entry name" value="AraD/HMP-PK domain-like"/>
    <property type="match status" value="1"/>
</dbReference>
<dbReference type="InterPro" id="IPR050197">
    <property type="entry name" value="Aldolase_class_II_sugar_metab"/>
</dbReference>
<feature type="non-terminal residue" evidence="4">
    <location>
        <position position="206"/>
    </location>
</feature>
<keyword evidence="2" id="KW-0456">Lyase</keyword>